<evidence type="ECO:0000313" key="2">
    <source>
        <dbReference type="Proteomes" id="UP000789860"/>
    </source>
</evidence>
<reference evidence="1" key="1">
    <citation type="submission" date="2021-06" db="EMBL/GenBank/DDBJ databases">
        <authorList>
            <person name="Kallberg Y."/>
            <person name="Tangrot J."/>
            <person name="Rosling A."/>
        </authorList>
    </citation>
    <scope>NUCLEOTIDE SEQUENCE</scope>
    <source>
        <strain evidence="1">AU212A</strain>
    </source>
</reference>
<name>A0ACA9LP45_9GLOM</name>
<sequence length="76" mass="8988">SPQDFEEHLANNCSNISNEIKQKYLSKLLERSRNFRSKKNIQTKISDFHKSSKLISERINEINKTCVKVFVIYRIS</sequence>
<evidence type="ECO:0000313" key="1">
    <source>
        <dbReference type="EMBL" id="CAG8542037.1"/>
    </source>
</evidence>
<comment type="caution">
    <text evidence="1">The sequence shown here is derived from an EMBL/GenBank/DDBJ whole genome shotgun (WGS) entry which is preliminary data.</text>
</comment>
<dbReference type="Proteomes" id="UP000789860">
    <property type="component" value="Unassembled WGS sequence"/>
</dbReference>
<accession>A0ACA9LP45</accession>
<keyword evidence="2" id="KW-1185">Reference proteome</keyword>
<proteinExistence type="predicted"/>
<protein>
    <submittedName>
        <fullName evidence="1">8219_t:CDS:1</fullName>
    </submittedName>
</protein>
<feature type="non-terminal residue" evidence="1">
    <location>
        <position position="1"/>
    </location>
</feature>
<organism evidence="1 2">
    <name type="scientific">Scutellospora calospora</name>
    <dbReference type="NCBI Taxonomy" id="85575"/>
    <lineage>
        <taxon>Eukaryota</taxon>
        <taxon>Fungi</taxon>
        <taxon>Fungi incertae sedis</taxon>
        <taxon>Mucoromycota</taxon>
        <taxon>Glomeromycotina</taxon>
        <taxon>Glomeromycetes</taxon>
        <taxon>Diversisporales</taxon>
        <taxon>Gigasporaceae</taxon>
        <taxon>Scutellospora</taxon>
    </lineage>
</organism>
<dbReference type="EMBL" id="CAJVPM010007107">
    <property type="protein sequence ID" value="CAG8542037.1"/>
    <property type="molecule type" value="Genomic_DNA"/>
</dbReference>
<gene>
    <name evidence="1" type="ORF">SCALOS_LOCUS4876</name>
</gene>